<dbReference type="EMBL" id="JBHUIK010000005">
    <property type="protein sequence ID" value="MFD2215902.1"/>
    <property type="molecule type" value="Genomic_DNA"/>
</dbReference>
<dbReference type="Proteomes" id="UP001597318">
    <property type="component" value="Unassembled WGS sequence"/>
</dbReference>
<dbReference type="Pfam" id="PF09986">
    <property type="entry name" value="DUF2225"/>
    <property type="match status" value="1"/>
</dbReference>
<dbReference type="InterPro" id="IPR018708">
    <property type="entry name" value="DUF2225"/>
</dbReference>
<accession>A0ABW5C0C9</accession>
<organism evidence="1 2">
    <name type="scientific">Metabacillus endolithicus</name>
    <dbReference type="NCBI Taxonomy" id="1535204"/>
    <lineage>
        <taxon>Bacteria</taxon>
        <taxon>Bacillati</taxon>
        <taxon>Bacillota</taxon>
        <taxon>Bacilli</taxon>
        <taxon>Bacillales</taxon>
        <taxon>Bacillaceae</taxon>
        <taxon>Metabacillus</taxon>
    </lineage>
</organism>
<keyword evidence="2" id="KW-1185">Reference proteome</keyword>
<protein>
    <submittedName>
        <fullName evidence="1">DUF2225 domain-containing protein</fullName>
    </submittedName>
</protein>
<comment type="caution">
    <text evidence="1">The sequence shown here is derived from an EMBL/GenBank/DDBJ whole genome shotgun (WGS) entry which is preliminary data.</text>
</comment>
<reference evidence="2" key="1">
    <citation type="journal article" date="2019" name="Int. J. Syst. Evol. Microbiol.">
        <title>The Global Catalogue of Microorganisms (GCM) 10K type strain sequencing project: providing services to taxonomists for standard genome sequencing and annotation.</title>
        <authorList>
            <consortium name="The Broad Institute Genomics Platform"/>
            <consortium name="The Broad Institute Genome Sequencing Center for Infectious Disease"/>
            <person name="Wu L."/>
            <person name="Ma J."/>
        </authorList>
    </citation>
    <scope>NUCLEOTIDE SEQUENCE [LARGE SCALE GENOMIC DNA]</scope>
    <source>
        <strain evidence="2">CGMCC 1.15474</strain>
    </source>
</reference>
<gene>
    <name evidence="1" type="ORF">ACFSKK_19640</name>
</gene>
<sequence>MNNELHHLYDRKVNCLMCKTNYTTKKVLSRFIRAHRHDTDFCSYYTSTEINPLLYYVSVCPNCGFSSSEECSTYFPPNAKEMIQQKVCDNWSGRNYCFERTVDTAIESYKLAIYCSSIKKENHVALAGLYLRLSWLFRTEKINHEEEQRFLRLALEEYVNSYMVDDYSGTQLSEIKLLYLIGDLSRRLDLVSQATQYFSKVIEKQTDTLEKGIVQMAKDRWAEMREVKSS</sequence>
<evidence type="ECO:0000313" key="2">
    <source>
        <dbReference type="Proteomes" id="UP001597318"/>
    </source>
</evidence>
<name>A0ABW5C0C9_9BACI</name>
<dbReference type="RefSeq" id="WP_281730467.1">
    <property type="nucleotide sequence ID" value="NZ_CP095550.1"/>
</dbReference>
<evidence type="ECO:0000313" key="1">
    <source>
        <dbReference type="EMBL" id="MFD2215902.1"/>
    </source>
</evidence>
<proteinExistence type="predicted"/>